<keyword evidence="3" id="KW-0804">Transcription</keyword>
<evidence type="ECO:0000259" key="5">
    <source>
        <dbReference type="PROSITE" id="PS50977"/>
    </source>
</evidence>
<evidence type="ECO:0000313" key="7">
    <source>
        <dbReference type="Proteomes" id="UP000195011"/>
    </source>
</evidence>
<sequence length="189" mass="20482">MTPTPTTRDAVRTKHQIIRGAGRALVAMGPGASLDAMAAEAGVSKGGILHHFGTKDALIEALAADAVTSFQERVERHVDLSENRPGKTLRAYVRAIEEEILQEDSLVTHPEVWGVLGMMPEVSRMLQADSDHWREAFAADGLEDERIQIVWRAADGLMAAATYDSRADAAEVQRLCAALIRLSALDEAP</sequence>
<organism evidence="6 7">
    <name type="scientific">Clavibacter michiganensis</name>
    <dbReference type="NCBI Taxonomy" id="28447"/>
    <lineage>
        <taxon>Bacteria</taxon>
        <taxon>Bacillati</taxon>
        <taxon>Actinomycetota</taxon>
        <taxon>Actinomycetes</taxon>
        <taxon>Micrococcales</taxon>
        <taxon>Microbacteriaceae</taxon>
        <taxon>Clavibacter</taxon>
    </lineage>
</organism>
<feature type="domain" description="HTH tetR-type" evidence="5">
    <location>
        <begin position="11"/>
        <end position="70"/>
    </location>
</feature>
<dbReference type="Pfam" id="PF00440">
    <property type="entry name" value="TetR_N"/>
    <property type="match status" value="1"/>
</dbReference>
<dbReference type="Gene3D" id="1.10.357.10">
    <property type="entry name" value="Tetracycline Repressor, domain 2"/>
    <property type="match status" value="1"/>
</dbReference>
<dbReference type="RefSeq" id="WP_086518296.1">
    <property type="nucleotide sequence ID" value="NZ_MDJY01000060.1"/>
</dbReference>
<dbReference type="SUPFAM" id="SSF46689">
    <property type="entry name" value="Homeodomain-like"/>
    <property type="match status" value="1"/>
</dbReference>
<name>A0A251Y3N9_9MICO</name>
<evidence type="ECO:0000313" key="6">
    <source>
        <dbReference type="EMBL" id="OUE18912.1"/>
    </source>
</evidence>
<gene>
    <name evidence="6" type="ORF">BFL36_12790</name>
</gene>
<dbReference type="InterPro" id="IPR009057">
    <property type="entry name" value="Homeodomain-like_sf"/>
</dbReference>
<dbReference type="InterPro" id="IPR001647">
    <property type="entry name" value="HTH_TetR"/>
</dbReference>
<dbReference type="AlphaFoldDB" id="A0A251Y3N9"/>
<dbReference type="GO" id="GO:0003700">
    <property type="term" value="F:DNA-binding transcription factor activity"/>
    <property type="evidence" value="ECO:0007669"/>
    <property type="project" value="TreeGrafter"/>
</dbReference>
<protein>
    <submittedName>
        <fullName evidence="6">Transcriptional regulator BetI</fullName>
    </submittedName>
</protein>
<evidence type="ECO:0000256" key="3">
    <source>
        <dbReference type="ARBA" id="ARBA00023163"/>
    </source>
</evidence>
<proteinExistence type="predicted"/>
<reference evidence="6 7" key="1">
    <citation type="submission" date="2016-08" db="EMBL/GenBank/DDBJ databases">
        <title>Genome sequence of Clavibacter michiganensis spp strain CFBP8017.</title>
        <authorList>
            <person name="Thapa S.P."/>
            <person name="Coaker G."/>
            <person name="Jacques M.-A."/>
        </authorList>
    </citation>
    <scope>NUCLEOTIDE SEQUENCE [LARGE SCALE GENOMIC DNA]</scope>
    <source>
        <strain evidence="6">CFBP8017</strain>
    </source>
</reference>
<evidence type="ECO:0000256" key="4">
    <source>
        <dbReference type="PROSITE-ProRule" id="PRU00335"/>
    </source>
</evidence>
<dbReference type="InterPro" id="IPR041479">
    <property type="entry name" value="TetR_CgmR_C"/>
</dbReference>
<dbReference type="PANTHER" id="PTHR30055">
    <property type="entry name" value="HTH-TYPE TRANSCRIPTIONAL REGULATOR RUTR"/>
    <property type="match status" value="1"/>
</dbReference>
<keyword evidence="2 4" id="KW-0238">DNA-binding</keyword>
<feature type="DNA-binding region" description="H-T-H motif" evidence="4">
    <location>
        <begin position="33"/>
        <end position="52"/>
    </location>
</feature>
<dbReference type="PROSITE" id="PS50977">
    <property type="entry name" value="HTH_TETR_2"/>
    <property type="match status" value="1"/>
</dbReference>
<dbReference type="GO" id="GO:0000976">
    <property type="term" value="F:transcription cis-regulatory region binding"/>
    <property type="evidence" value="ECO:0007669"/>
    <property type="project" value="TreeGrafter"/>
</dbReference>
<comment type="caution">
    <text evidence="6">The sequence shown here is derived from an EMBL/GenBank/DDBJ whole genome shotgun (WGS) entry which is preliminary data.</text>
</comment>
<dbReference type="EMBL" id="MDJY01000060">
    <property type="protein sequence ID" value="OUE18912.1"/>
    <property type="molecule type" value="Genomic_DNA"/>
</dbReference>
<keyword evidence="1" id="KW-0805">Transcription regulation</keyword>
<dbReference type="Proteomes" id="UP000195011">
    <property type="component" value="Unassembled WGS sequence"/>
</dbReference>
<dbReference type="InterPro" id="IPR050109">
    <property type="entry name" value="HTH-type_TetR-like_transc_reg"/>
</dbReference>
<dbReference type="Pfam" id="PF17937">
    <property type="entry name" value="TetR_C_28"/>
    <property type="match status" value="1"/>
</dbReference>
<accession>A0A251Y3N9</accession>
<evidence type="ECO:0000256" key="1">
    <source>
        <dbReference type="ARBA" id="ARBA00023015"/>
    </source>
</evidence>
<dbReference type="PANTHER" id="PTHR30055:SF234">
    <property type="entry name" value="HTH-TYPE TRANSCRIPTIONAL REGULATOR BETI"/>
    <property type="match status" value="1"/>
</dbReference>
<evidence type="ECO:0000256" key="2">
    <source>
        <dbReference type="ARBA" id="ARBA00023125"/>
    </source>
</evidence>